<feature type="domain" description="Thaumarchaeal output" evidence="1">
    <location>
        <begin position="116"/>
        <end position="299"/>
    </location>
</feature>
<comment type="caution">
    <text evidence="2">The sequence shown here is derived from an EMBL/GenBank/DDBJ whole genome shotgun (WGS) entry which is preliminary data.</text>
</comment>
<protein>
    <submittedName>
        <fullName evidence="2">Diguanylate cyclase</fullName>
    </submittedName>
</protein>
<gene>
    <name evidence="2" type="ORF">FN961_09610</name>
</gene>
<proteinExistence type="predicted"/>
<dbReference type="OrthoDB" id="8432393at2"/>
<dbReference type="Proteomes" id="UP000318126">
    <property type="component" value="Unassembled WGS sequence"/>
</dbReference>
<keyword evidence="3" id="KW-1185">Reference proteome</keyword>
<evidence type="ECO:0000259" key="1">
    <source>
        <dbReference type="Pfam" id="PF18551"/>
    </source>
</evidence>
<accession>A0A553JQB5</accession>
<evidence type="ECO:0000313" key="2">
    <source>
        <dbReference type="EMBL" id="TRY14643.1"/>
    </source>
</evidence>
<dbReference type="EMBL" id="VKGK01000009">
    <property type="protein sequence ID" value="TRY14643.1"/>
    <property type="molecule type" value="Genomic_DNA"/>
</dbReference>
<evidence type="ECO:0000313" key="3">
    <source>
        <dbReference type="Proteomes" id="UP000318126"/>
    </source>
</evidence>
<name>A0A553JQB5_SHEHA</name>
<dbReference type="AlphaFoldDB" id="A0A553JQB5"/>
<sequence>MSEIVNETIEFPHDYCVWLGNYDEQPWHPWFESASSADEVFAKTESPQLIVLSVQAELQDELLISLRSHELTSHSLILVTHESSLTPYLANGLWRKNYHEQYQDYLVKKSQVRLDHQGEAEAKLLSYLWLHSDFCLEPHSEPTKSHLYNYPLLNVWGITAEESFSWLNSVKNSDWITTDRLVNRVRFCPSCHSGHLNYIDVCPQCQSIDTSHQSSLHCFNCGHIGKQDSFRKMSTLQCPNCLQNLRHIGVDYDRPIENQHCNSCDTLFVDAIVEAECLHCHVHSALDELHVRNIYSYKLTQTGRNRVRRGRGQTLFNLVPGEQMSGQQFYWLIDWQNKLAKRHKQTHTILSIQMENVAEFLAAEGESNGFAQLDAIQERLRSVVRVTDACSNYTQDGLLMLLPLTELAHLQPIYKKLFDLKEMQNTTKIELTVKAITLPAEMGENVADWLTDQLIKTRPM</sequence>
<dbReference type="Pfam" id="PF18551">
    <property type="entry name" value="TackOD1"/>
    <property type="match status" value="1"/>
</dbReference>
<reference evidence="3" key="1">
    <citation type="submission" date="2019-07" db="EMBL/GenBank/DDBJ databases">
        <title>Shewanella sp. YLB-08 draft genomic sequence.</title>
        <authorList>
            <person name="Yu L."/>
        </authorList>
    </citation>
    <scope>NUCLEOTIDE SEQUENCE [LARGE SCALE GENOMIC DNA]</scope>
    <source>
        <strain evidence="3">JCM 20706</strain>
    </source>
</reference>
<dbReference type="RefSeq" id="WP_144039964.1">
    <property type="nucleotide sequence ID" value="NZ_BMPL01000007.1"/>
</dbReference>
<organism evidence="2 3">
    <name type="scientific">Shewanella hanedai</name>
    <name type="common">Alteromonas hanedai</name>
    <dbReference type="NCBI Taxonomy" id="25"/>
    <lineage>
        <taxon>Bacteria</taxon>
        <taxon>Pseudomonadati</taxon>
        <taxon>Pseudomonadota</taxon>
        <taxon>Gammaproteobacteria</taxon>
        <taxon>Alteromonadales</taxon>
        <taxon>Shewanellaceae</taxon>
        <taxon>Shewanella</taxon>
    </lineage>
</organism>
<dbReference type="InterPro" id="IPR040572">
    <property type="entry name" value="TackOD1"/>
</dbReference>